<feature type="region of interest" description="Disordered" evidence="1">
    <location>
        <begin position="376"/>
        <end position="415"/>
    </location>
</feature>
<dbReference type="EMBL" id="LIAE01009505">
    <property type="protein sequence ID" value="PAV69428.1"/>
    <property type="molecule type" value="Genomic_DNA"/>
</dbReference>
<sequence>MHAPGAIPSEKESAHAWLTETKANAKSTALRGNIFAQDYNRQLLTATGQSMRSGADAINPFFSPAKGTATGSYAKDADANVSPGSAPVSIYEGLQTAIDIARRRSGYNPLDQPTDQKPKSAGDREHFIAFTQQIAEIPFLSLLAAQVTQIQQKSHDANALVDSFVKGFIGLKNQDVEQIKQSLSSLVNAALSYSEQTERQSNFNQNILQTGDSGSVNFMLYASEFTIKASSHKGTITFQSSYTLSQAIYQLSVESWNNVKDVFSKQQKTDTQQWLGDTTTQVREGSKLRAICLRRQGDVAHIAGRGQAEHHPAHLHHIVQRYQRALAPSFGLGQRHVQAILGVQVAQVQATHPQALLAKAFTQAFGDAAHAELAGTKGHLRATTTRQAGGGAGEDDSWSGTLQQQRQQALDQQQRRGDVGVDHALDLPFVILKKAVVLLEGPRLPDADVVHQHVQSSVGHRLLDDRCGLARLAVVGLDPLRRARQRCRPAARHTYQRIALPTQALHQRLAQSLACTDH</sequence>
<accession>A0A2A2K670</accession>
<keyword evidence="3" id="KW-1185">Reference proteome</keyword>
<evidence type="ECO:0000313" key="3">
    <source>
        <dbReference type="Proteomes" id="UP000218231"/>
    </source>
</evidence>
<evidence type="ECO:0000256" key="1">
    <source>
        <dbReference type="SAM" id="MobiDB-lite"/>
    </source>
</evidence>
<name>A0A2A2K670_9BILA</name>
<gene>
    <name evidence="2" type="ORF">WR25_19861</name>
</gene>
<protein>
    <submittedName>
        <fullName evidence="2">Uncharacterized protein</fullName>
    </submittedName>
</protein>
<proteinExistence type="predicted"/>
<dbReference type="Proteomes" id="UP000218231">
    <property type="component" value="Unassembled WGS sequence"/>
</dbReference>
<dbReference type="AlphaFoldDB" id="A0A2A2K670"/>
<organism evidence="2 3">
    <name type="scientific">Diploscapter pachys</name>
    <dbReference type="NCBI Taxonomy" id="2018661"/>
    <lineage>
        <taxon>Eukaryota</taxon>
        <taxon>Metazoa</taxon>
        <taxon>Ecdysozoa</taxon>
        <taxon>Nematoda</taxon>
        <taxon>Chromadorea</taxon>
        <taxon>Rhabditida</taxon>
        <taxon>Rhabditina</taxon>
        <taxon>Rhabditomorpha</taxon>
        <taxon>Rhabditoidea</taxon>
        <taxon>Rhabditidae</taxon>
        <taxon>Diploscapter</taxon>
    </lineage>
</organism>
<feature type="compositionally biased region" description="Low complexity" evidence="1">
    <location>
        <begin position="403"/>
        <end position="412"/>
    </location>
</feature>
<comment type="caution">
    <text evidence="2">The sequence shown here is derived from an EMBL/GenBank/DDBJ whole genome shotgun (WGS) entry which is preliminary data.</text>
</comment>
<evidence type="ECO:0000313" key="2">
    <source>
        <dbReference type="EMBL" id="PAV69428.1"/>
    </source>
</evidence>
<reference evidence="2 3" key="1">
    <citation type="journal article" date="2017" name="Curr. Biol.">
        <title>Genome architecture and evolution of a unichromosomal asexual nematode.</title>
        <authorList>
            <person name="Fradin H."/>
            <person name="Zegar C."/>
            <person name="Gutwein M."/>
            <person name="Lucas J."/>
            <person name="Kovtun M."/>
            <person name="Corcoran D."/>
            <person name="Baugh L.R."/>
            <person name="Kiontke K."/>
            <person name="Gunsalus K."/>
            <person name="Fitch D.H."/>
            <person name="Piano F."/>
        </authorList>
    </citation>
    <scope>NUCLEOTIDE SEQUENCE [LARGE SCALE GENOMIC DNA]</scope>
    <source>
        <strain evidence="2">PF1309</strain>
    </source>
</reference>